<dbReference type="Pfam" id="PF10693">
    <property type="entry name" value="DUF2499"/>
    <property type="match status" value="1"/>
</dbReference>
<evidence type="ECO:0000256" key="1">
    <source>
        <dbReference type="SAM" id="Phobius"/>
    </source>
</evidence>
<dbReference type="eggNOG" id="ENOG5030RW6">
    <property type="taxonomic scope" value="Bacteria"/>
</dbReference>
<feature type="transmembrane region" description="Helical" evidence="1">
    <location>
        <begin position="154"/>
        <end position="175"/>
    </location>
</feature>
<dbReference type="PANTHER" id="PTHR35473">
    <property type="entry name" value="1-ACYL-SN-GLYCEROL-3-PHOSPHATE ACYLTRANSFERASE"/>
    <property type="match status" value="1"/>
</dbReference>
<feature type="transmembrane region" description="Helical" evidence="1">
    <location>
        <begin position="38"/>
        <end position="58"/>
    </location>
</feature>
<evidence type="ECO:0000313" key="2">
    <source>
        <dbReference type="EMBL" id="AFL75290.1"/>
    </source>
</evidence>
<gene>
    <name evidence="2" type="ordered locus">Thivi_3420</name>
</gene>
<accession>I3YE72</accession>
<dbReference type="KEGG" id="tvi:Thivi_3420"/>
<organism evidence="2 3">
    <name type="scientific">Thiocystis violascens (strain ATCC 17096 / DSM 198 / 6111)</name>
    <name type="common">Chromatium violascens</name>
    <dbReference type="NCBI Taxonomy" id="765911"/>
    <lineage>
        <taxon>Bacteria</taxon>
        <taxon>Pseudomonadati</taxon>
        <taxon>Pseudomonadota</taxon>
        <taxon>Gammaproteobacteria</taxon>
        <taxon>Chromatiales</taxon>
        <taxon>Chromatiaceae</taxon>
        <taxon>Thiocystis</taxon>
    </lineage>
</organism>
<dbReference type="Pfam" id="PF12159">
    <property type="entry name" value="DUF3593"/>
    <property type="match status" value="1"/>
</dbReference>
<name>I3YE72_THIV6</name>
<dbReference type="OrthoDB" id="594421at2"/>
<protein>
    <submittedName>
        <fullName evidence="2">Uncharacterized protein</fullName>
    </submittedName>
</protein>
<keyword evidence="1" id="KW-0812">Transmembrane</keyword>
<dbReference type="HOGENOM" id="CLU_1169024_0_0_6"/>
<dbReference type="PANTHER" id="PTHR35473:SF3">
    <property type="entry name" value="1-ACYL-SN-GLYCEROL-3-PHOSPHATE ACYLTRANSFERASE"/>
    <property type="match status" value="1"/>
</dbReference>
<feature type="transmembrane region" description="Helical" evidence="1">
    <location>
        <begin position="195"/>
        <end position="212"/>
    </location>
</feature>
<sequence>MLLSWPTWLIHLFTVTEWLVAMRLFWRYGTLIQRREPRVFAVCMTPHLLGGILILLFHLSGDTQRWLLELARVMTFGGSLSLLAATLAMTLGRRQRWAWVIVPAGLLWALAQWPLLGDSSAVLLRGANVAYLLFLLTLLLVYRRDRTLFSPVTIGGFWFLLAFVAVTILSTRIATVTQGLPSLSHADLLHGASESLLSVSNLLVALGVFLHIQRFGRPTARRLDGATQTDGDAR</sequence>
<dbReference type="RefSeq" id="WP_014779694.1">
    <property type="nucleotide sequence ID" value="NC_018012.1"/>
</dbReference>
<dbReference type="STRING" id="765911.Thivi_3420"/>
<feature type="transmembrane region" description="Helical" evidence="1">
    <location>
        <begin position="122"/>
        <end position="142"/>
    </location>
</feature>
<evidence type="ECO:0000313" key="3">
    <source>
        <dbReference type="Proteomes" id="UP000006062"/>
    </source>
</evidence>
<dbReference type="EMBL" id="CP003154">
    <property type="protein sequence ID" value="AFL75290.1"/>
    <property type="molecule type" value="Genomic_DNA"/>
</dbReference>
<keyword evidence="1" id="KW-0472">Membrane</keyword>
<feature type="transmembrane region" description="Helical" evidence="1">
    <location>
        <begin position="6"/>
        <end position="26"/>
    </location>
</feature>
<keyword evidence="1" id="KW-1133">Transmembrane helix</keyword>
<reference evidence="2 3" key="1">
    <citation type="submission" date="2012-06" db="EMBL/GenBank/DDBJ databases">
        <title>Complete sequence of Thiocystis violascens DSM 198.</title>
        <authorList>
            <consortium name="US DOE Joint Genome Institute"/>
            <person name="Lucas S."/>
            <person name="Han J."/>
            <person name="Lapidus A."/>
            <person name="Cheng J.-F."/>
            <person name="Goodwin L."/>
            <person name="Pitluck S."/>
            <person name="Peters L."/>
            <person name="Ovchinnikova G."/>
            <person name="Teshima H."/>
            <person name="Detter J.C."/>
            <person name="Han C."/>
            <person name="Tapia R."/>
            <person name="Land M."/>
            <person name="Hauser L."/>
            <person name="Kyrpides N."/>
            <person name="Ivanova N."/>
            <person name="Pagani I."/>
            <person name="Vogl K."/>
            <person name="Liu Z."/>
            <person name="Frigaard N.-U."/>
            <person name="Bryant D."/>
            <person name="Woyke T."/>
        </authorList>
    </citation>
    <scope>NUCLEOTIDE SEQUENCE [LARGE SCALE GENOMIC DNA]</scope>
    <source>
        <strain evidence="3">ATCC 17096 / DSM 198 / 6111</strain>
    </source>
</reference>
<feature type="transmembrane region" description="Helical" evidence="1">
    <location>
        <begin position="97"/>
        <end position="116"/>
    </location>
</feature>
<dbReference type="InterPro" id="IPR021995">
    <property type="entry name" value="DUF3593"/>
</dbReference>
<proteinExistence type="predicted"/>
<feature type="transmembrane region" description="Helical" evidence="1">
    <location>
        <begin position="70"/>
        <end position="90"/>
    </location>
</feature>
<dbReference type="AlphaFoldDB" id="I3YE72"/>
<keyword evidence="3" id="KW-1185">Reference proteome</keyword>
<dbReference type="InterPro" id="IPR019634">
    <property type="entry name" value="Uncharacterised_Ycf49"/>
</dbReference>
<dbReference type="Proteomes" id="UP000006062">
    <property type="component" value="Chromosome"/>
</dbReference>